<dbReference type="OrthoDB" id="2592518at2"/>
<name>A0A9X0YRF0_9BACI</name>
<evidence type="ECO:0000256" key="6">
    <source>
        <dbReference type="ARBA" id="ARBA00023139"/>
    </source>
</evidence>
<dbReference type="Proteomes" id="UP001138793">
    <property type="component" value="Unassembled WGS sequence"/>
</dbReference>
<evidence type="ECO:0000256" key="3">
    <source>
        <dbReference type="ARBA" id="ARBA00022544"/>
    </source>
</evidence>
<keyword evidence="11" id="KW-1185">Reference proteome</keyword>
<evidence type="ECO:0000313" key="11">
    <source>
        <dbReference type="Proteomes" id="UP001138793"/>
    </source>
</evidence>
<sequence length="384" mass="43483">MIRKTILLLIFSVLLTSCVPYKQLEELGIINTRGVDKIENNQLETTIIAYQFDAQSPEITTTVFGIGNTIKGARENAGYNTNFELSPGQIRLELYGKETAEDGILEYLSTLVRDARVSDTMLVAVSNVTAKEVLTAGQEELMTDVGQLIQSLIEKEVQEYSIPKTSLQNYLRIESDIGQDPVVPLIGLRDKKPAIVGLAAFQNDRLVGELPIDQAFLINVFLTNTKDTPLEITLQREPLSDYIYNNVSDTYQADNPENEDQFTILVKVLKGQGDIKLKNIEDLHFEANIHLEVDLYETSELLSIKDEKIASILEEEMAKEFERQYNVLFAQLQEINSDPFGFGIIYRINKKDGELTDTEWREKFPNVTVDFNVNVDLMHYGTIQ</sequence>
<keyword evidence="4" id="KW-0732">Signal</keyword>
<evidence type="ECO:0000256" key="1">
    <source>
        <dbReference type="ARBA" id="ARBA00004635"/>
    </source>
</evidence>
<evidence type="ECO:0000313" key="10">
    <source>
        <dbReference type="EMBL" id="MBP2076716.1"/>
    </source>
</evidence>
<feature type="domain" description="Spore germination GerAC-like C-terminal" evidence="8">
    <location>
        <begin position="197"/>
        <end position="381"/>
    </location>
</feature>
<keyword evidence="7" id="KW-0449">Lipoprotein</keyword>
<gene>
    <name evidence="10" type="ORF">J2Z64_000928</name>
</gene>
<protein>
    <submittedName>
        <fullName evidence="10">Spore germination protein</fullName>
    </submittedName>
</protein>
<accession>A0A9X0YRF0</accession>
<evidence type="ECO:0000259" key="8">
    <source>
        <dbReference type="Pfam" id="PF05504"/>
    </source>
</evidence>
<dbReference type="AlphaFoldDB" id="A0A9X0YRF0"/>
<dbReference type="InterPro" id="IPR046953">
    <property type="entry name" value="Spore_GerAC-like_C"/>
</dbReference>
<dbReference type="PROSITE" id="PS51257">
    <property type="entry name" value="PROKAR_LIPOPROTEIN"/>
    <property type="match status" value="1"/>
</dbReference>
<dbReference type="Pfam" id="PF05504">
    <property type="entry name" value="Spore_GerAC"/>
    <property type="match status" value="1"/>
</dbReference>
<keyword evidence="3" id="KW-0309">Germination</keyword>
<feature type="domain" description="Spore germination protein N-terminal" evidence="9">
    <location>
        <begin position="21"/>
        <end position="187"/>
    </location>
</feature>
<proteinExistence type="inferred from homology"/>
<dbReference type="Pfam" id="PF25198">
    <property type="entry name" value="Spore_GerAC_N"/>
    <property type="match status" value="1"/>
</dbReference>
<evidence type="ECO:0000256" key="7">
    <source>
        <dbReference type="ARBA" id="ARBA00023288"/>
    </source>
</evidence>
<evidence type="ECO:0000259" key="9">
    <source>
        <dbReference type="Pfam" id="PF25198"/>
    </source>
</evidence>
<dbReference type="EMBL" id="JAGGMB010000002">
    <property type="protein sequence ID" value="MBP2076716.1"/>
    <property type="molecule type" value="Genomic_DNA"/>
</dbReference>
<organism evidence="10 11">
    <name type="scientific">Oceanobacillus polygoni</name>
    <dbReference type="NCBI Taxonomy" id="1235259"/>
    <lineage>
        <taxon>Bacteria</taxon>
        <taxon>Bacillati</taxon>
        <taxon>Bacillota</taxon>
        <taxon>Bacilli</taxon>
        <taxon>Bacillales</taxon>
        <taxon>Bacillaceae</taxon>
        <taxon>Oceanobacillus</taxon>
    </lineage>
</organism>
<dbReference type="InterPro" id="IPR038501">
    <property type="entry name" value="Spore_GerAC_C_sf"/>
</dbReference>
<dbReference type="GO" id="GO:0009847">
    <property type="term" value="P:spore germination"/>
    <property type="evidence" value="ECO:0007669"/>
    <property type="project" value="InterPro"/>
</dbReference>
<keyword evidence="5" id="KW-0472">Membrane</keyword>
<dbReference type="Gene3D" id="3.30.300.210">
    <property type="entry name" value="Nutrient germinant receptor protein C, domain 3"/>
    <property type="match status" value="1"/>
</dbReference>
<reference evidence="10" key="1">
    <citation type="submission" date="2021-03" db="EMBL/GenBank/DDBJ databases">
        <title>Genomic Encyclopedia of Type Strains, Phase IV (KMG-IV): sequencing the most valuable type-strain genomes for metagenomic binning, comparative biology and taxonomic classification.</title>
        <authorList>
            <person name="Goeker M."/>
        </authorList>
    </citation>
    <scope>NUCLEOTIDE SEQUENCE</scope>
    <source>
        <strain evidence="10">DSM 107338</strain>
    </source>
</reference>
<evidence type="ECO:0000256" key="5">
    <source>
        <dbReference type="ARBA" id="ARBA00023136"/>
    </source>
</evidence>
<comment type="similarity">
    <text evidence="2">Belongs to the GerABKC lipoprotein family.</text>
</comment>
<dbReference type="GO" id="GO:0016020">
    <property type="term" value="C:membrane"/>
    <property type="evidence" value="ECO:0007669"/>
    <property type="project" value="UniProtKB-SubCell"/>
</dbReference>
<dbReference type="InterPro" id="IPR008844">
    <property type="entry name" value="Spore_GerAC-like"/>
</dbReference>
<comment type="subcellular location">
    <subcellularLocation>
        <location evidence="1">Membrane</location>
        <topology evidence="1">Lipid-anchor</topology>
    </subcellularLocation>
</comment>
<dbReference type="InterPro" id="IPR057336">
    <property type="entry name" value="GerAC_N"/>
</dbReference>
<keyword evidence="6" id="KW-0564">Palmitate</keyword>
<dbReference type="RefSeq" id="WP_149474470.1">
    <property type="nucleotide sequence ID" value="NZ_JAGGMB010000002.1"/>
</dbReference>
<evidence type="ECO:0000256" key="4">
    <source>
        <dbReference type="ARBA" id="ARBA00022729"/>
    </source>
</evidence>
<dbReference type="PANTHER" id="PTHR35789">
    <property type="entry name" value="SPORE GERMINATION PROTEIN B3"/>
    <property type="match status" value="1"/>
</dbReference>
<evidence type="ECO:0000256" key="2">
    <source>
        <dbReference type="ARBA" id="ARBA00007886"/>
    </source>
</evidence>
<dbReference type="PANTHER" id="PTHR35789:SF1">
    <property type="entry name" value="SPORE GERMINATION PROTEIN B3"/>
    <property type="match status" value="1"/>
</dbReference>
<comment type="caution">
    <text evidence="10">The sequence shown here is derived from an EMBL/GenBank/DDBJ whole genome shotgun (WGS) entry which is preliminary data.</text>
</comment>